<dbReference type="EMBL" id="CAAHFG010000001">
    <property type="protein sequence ID" value="VGO12220.1"/>
    <property type="molecule type" value="Genomic_DNA"/>
</dbReference>
<dbReference type="InterPro" id="IPR011712">
    <property type="entry name" value="Sig_transdc_His_kin_sub3_dim/P"/>
</dbReference>
<dbReference type="InterPro" id="IPR050482">
    <property type="entry name" value="Sensor_HK_TwoCompSys"/>
</dbReference>
<evidence type="ECO:0000256" key="4">
    <source>
        <dbReference type="SAM" id="Phobius"/>
    </source>
</evidence>
<sequence length="647" mass="71512">MCRIFTICIAALLAGILPGRATPLATRSLSQLEQRLVEIDAELGQLAHYSLRSGIGSIGFRSIPHETANQTEWIEIQLDQETPLDEIVLVPTIRRDTQEGFQADGFPDEFRILAGTADHLSGTVLGEYRSADGILPREAPLVIPAKGILASWIRIEATRLSQRAFDGKHVFQLSEVLLFSGGENMALRQPVKVSSNHPERADSAWNVRYLVDGHTPYLMDAAQGLQSVAYASPSGKQPVLALDLGESVPLSRIHLHALEQSDTVPQAFAGDLGIPKNLRIEGANQPDFSDAIPLLETRQESVNDTGPIMMWRIPETPCRHIRIFDATPNTLDPASNTSRIGFAEIELFSKGRNVALGKTVKNDLPPRGRALSALTDGRNFYGNILPVRDWLNELARRHALETERPLVVEQLNLRYARQKATLHRMSWLAALLVAAVAFTILIDRMLRLHQIARIRERFAADLHDELGANLHAIGLLGDLAKDAVHSPDELIETVDEIRALTERSGAAARHCADMQQADIFGKLPDDMRRTARRIMADVEYTISIEGEAMLEKLKPRTKADLFLFYKESLVNISRHSGATKVAIELNANREAIHLTITDNGLGLEGDIPSSLKRRARLLGGHVTTSTSESGGTCIALKLKPIKFRFRN</sequence>
<reference evidence="7 8" key="1">
    <citation type="submission" date="2019-04" db="EMBL/GenBank/DDBJ databases">
        <authorList>
            <person name="Van Vliet M D."/>
        </authorList>
    </citation>
    <scope>NUCLEOTIDE SEQUENCE [LARGE SCALE GENOMIC DNA]</scope>
    <source>
        <strain evidence="7 8">F1</strain>
    </source>
</reference>
<dbReference type="Proteomes" id="UP000366872">
    <property type="component" value="Unassembled WGS sequence"/>
</dbReference>
<evidence type="ECO:0000256" key="1">
    <source>
        <dbReference type="ARBA" id="ARBA00022679"/>
    </source>
</evidence>
<accession>A0A6C2TX22</accession>
<evidence type="ECO:0000256" key="3">
    <source>
        <dbReference type="ARBA" id="ARBA00023012"/>
    </source>
</evidence>
<evidence type="ECO:0000256" key="2">
    <source>
        <dbReference type="ARBA" id="ARBA00022777"/>
    </source>
</evidence>
<dbReference type="RefSeq" id="WP_136077910.1">
    <property type="nucleotide sequence ID" value="NZ_CAAHFG010000001.1"/>
</dbReference>
<gene>
    <name evidence="7" type="primary">liaS_3</name>
    <name evidence="7" type="ORF">PDESU_00771</name>
</gene>
<dbReference type="Gene3D" id="1.20.5.1930">
    <property type="match status" value="1"/>
</dbReference>
<feature type="signal peptide" evidence="5">
    <location>
        <begin position="1"/>
        <end position="21"/>
    </location>
</feature>
<dbReference type="GO" id="GO:0046983">
    <property type="term" value="F:protein dimerization activity"/>
    <property type="evidence" value="ECO:0007669"/>
    <property type="project" value="InterPro"/>
</dbReference>
<organism evidence="7 8">
    <name type="scientific">Pontiella desulfatans</name>
    <dbReference type="NCBI Taxonomy" id="2750659"/>
    <lineage>
        <taxon>Bacteria</taxon>
        <taxon>Pseudomonadati</taxon>
        <taxon>Kiritimatiellota</taxon>
        <taxon>Kiritimatiellia</taxon>
        <taxon>Kiritimatiellales</taxon>
        <taxon>Pontiellaceae</taxon>
        <taxon>Pontiella</taxon>
    </lineage>
</organism>
<keyword evidence="4" id="KW-1133">Transmembrane helix</keyword>
<feature type="chain" id="PRO_5025477322" evidence="5">
    <location>
        <begin position="22"/>
        <end position="647"/>
    </location>
</feature>
<keyword evidence="4" id="KW-0812">Transmembrane</keyword>
<evidence type="ECO:0000259" key="6">
    <source>
        <dbReference type="Pfam" id="PF07730"/>
    </source>
</evidence>
<dbReference type="GO" id="GO:0000155">
    <property type="term" value="F:phosphorelay sensor kinase activity"/>
    <property type="evidence" value="ECO:0007669"/>
    <property type="project" value="InterPro"/>
</dbReference>
<dbReference type="AlphaFoldDB" id="A0A6C2TX22"/>
<keyword evidence="5" id="KW-0732">Signal</keyword>
<feature type="transmembrane region" description="Helical" evidence="4">
    <location>
        <begin position="425"/>
        <end position="446"/>
    </location>
</feature>
<dbReference type="SUPFAM" id="SSF55874">
    <property type="entry name" value="ATPase domain of HSP90 chaperone/DNA topoisomerase II/histidine kinase"/>
    <property type="match status" value="1"/>
</dbReference>
<dbReference type="CDD" id="cd16917">
    <property type="entry name" value="HATPase_UhpB-NarQ-NarX-like"/>
    <property type="match status" value="1"/>
</dbReference>
<keyword evidence="4" id="KW-0472">Membrane</keyword>
<dbReference type="GO" id="GO:0016020">
    <property type="term" value="C:membrane"/>
    <property type="evidence" value="ECO:0007669"/>
    <property type="project" value="InterPro"/>
</dbReference>
<dbReference type="InterPro" id="IPR036890">
    <property type="entry name" value="HATPase_C_sf"/>
</dbReference>
<evidence type="ECO:0000256" key="5">
    <source>
        <dbReference type="SAM" id="SignalP"/>
    </source>
</evidence>
<keyword evidence="2 7" id="KW-0418">Kinase</keyword>
<protein>
    <submittedName>
        <fullName evidence="7">Sensor histidine kinase LiaS</fullName>
    </submittedName>
</protein>
<dbReference type="Gene3D" id="3.30.565.10">
    <property type="entry name" value="Histidine kinase-like ATPase, C-terminal domain"/>
    <property type="match status" value="1"/>
</dbReference>
<evidence type="ECO:0000313" key="7">
    <source>
        <dbReference type="EMBL" id="VGO12220.1"/>
    </source>
</evidence>
<evidence type="ECO:0000313" key="8">
    <source>
        <dbReference type="Proteomes" id="UP000366872"/>
    </source>
</evidence>
<proteinExistence type="predicted"/>
<keyword evidence="1" id="KW-0808">Transferase</keyword>
<dbReference type="Gene3D" id="2.60.120.260">
    <property type="entry name" value="Galactose-binding domain-like"/>
    <property type="match status" value="1"/>
</dbReference>
<feature type="domain" description="Signal transduction histidine kinase subgroup 3 dimerisation and phosphoacceptor" evidence="6">
    <location>
        <begin position="455"/>
        <end position="510"/>
    </location>
</feature>
<name>A0A6C2TX22_PONDE</name>
<keyword evidence="8" id="KW-1185">Reference proteome</keyword>
<dbReference type="PANTHER" id="PTHR24421">
    <property type="entry name" value="NITRATE/NITRITE SENSOR PROTEIN NARX-RELATED"/>
    <property type="match status" value="1"/>
</dbReference>
<dbReference type="Pfam" id="PF07730">
    <property type="entry name" value="HisKA_3"/>
    <property type="match status" value="1"/>
</dbReference>
<keyword evidence="3" id="KW-0902">Two-component regulatory system</keyword>